<feature type="coiled-coil region" evidence="1">
    <location>
        <begin position="275"/>
        <end position="302"/>
    </location>
</feature>
<name>A0AA37SRS7_9BACT</name>
<dbReference type="AlphaFoldDB" id="A0AA37SRS7"/>
<evidence type="ECO:0000313" key="4">
    <source>
        <dbReference type="Proteomes" id="UP001156666"/>
    </source>
</evidence>
<protein>
    <recommendedName>
        <fullName evidence="5">Polysaccharide chain length determinant N-terminal domain-containing protein</fullName>
    </recommendedName>
</protein>
<feature type="transmembrane region" description="Helical" evidence="2">
    <location>
        <begin position="334"/>
        <end position="355"/>
    </location>
</feature>
<keyword evidence="2" id="KW-1133">Transmembrane helix</keyword>
<evidence type="ECO:0000256" key="2">
    <source>
        <dbReference type="SAM" id="Phobius"/>
    </source>
</evidence>
<keyword evidence="2" id="KW-0472">Membrane</keyword>
<dbReference type="EMBL" id="BSOH01000023">
    <property type="protein sequence ID" value="GLR18832.1"/>
    <property type="molecule type" value="Genomic_DNA"/>
</dbReference>
<sequence>MADQQEYIQDDEITLKELILKIKEFWRELWKYWWLIAIITLPFLGYMVYKAVNAEVTYPAQLTFMVNKDEGGGLSGLSGILGTFGLGGGGKGEYNLDKMLQLLKSRRITEHVLFTAEAIEGNSDFLANHVINNLDTLDKWSSKPGILGGKPDPLKDFRFTHDSIEIFSNLENAAVKRLQGRIIGSENNAGFLSSGYNEESGILNIKCETQHEYLSIVLTNNYFEKLSKFYTDKTIGGQKITYDLIKIKSDSIFSELSTSEYQLAKLIETSRGIYLETEQLKKQRLNREIQKLSLMYAETAKNLEIADFTLKTKTPFVTLIDAPISPIKPNSTSLLRSLIVGGFLGVFVGALFVVARKIYKDTMA</sequence>
<evidence type="ECO:0008006" key="5">
    <source>
        <dbReference type="Google" id="ProtNLM"/>
    </source>
</evidence>
<proteinExistence type="predicted"/>
<feature type="transmembrane region" description="Helical" evidence="2">
    <location>
        <begin position="32"/>
        <end position="49"/>
    </location>
</feature>
<dbReference type="GO" id="GO:0005886">
    <property type="term" value="C:plasma membrane"/>
    <property type="evidence" value="ECO:0007669"/>
    <property type="project" value="TreeGrafter"/>
</dbReference>
<gene>
    <name evidence="3" type="ORF">GCM10007940_34480</name>
</gene>
<dbReference type="InterPro" id="IPR050445">
    <property type="entry name" value="Bact_polysacc_biosynth/exp"/>
</dbReference>
<accession>A0AA37SRS7</accession>
<evidence type="ECO:0000256" key="1">
    <source>
        <dbReference type="SAM" id="Coils"/>
    </source>
</evidence>
<keyword evidence="2" id="KW-0812">Transmembrane</keyword>
<evidence type="ECO:0000313" key="3">
    <source>
        <dbReference type="EMBL" id="GLR18832.1"/>
    </source>
</evidence>
<keyword evidence="1" id="KW-0175">Coiled coil</keyword>
<dbReference type="PANTHER" id="PTHR32309:SF13">
    <property type="entry name" value="FERRIC ENTEROBACTIN TRANSPORT PROTEIN FEPE"/>
    <property type="match status" value="1"/>
</dbReference>
<keyword evidence="4" id="KW-1185">Reference proteome</keyword>
<organism evidence="3 4">
    <name type="scientific">Portibacter lacus</name>
    <dbReference type="NCBI Taxonomy" id="1099794"/>
    <lineage>
        <taxon>Bacteria</taxon>
        <taxon>Pseudomonadati</taxon>
        <taxon>Bacteroidota</taxon>
        <taxon>Saprospiria</taxon>
        <taxon>Saprospirales</taxon>
        <taxon>Haliscomenobacteraceae</taxon>
        <taxon>Portibacter</taxon>
    </lineage>
</organism>
<comment type="caution">
    <text evidence="3">The sequence shown here is derived from an EMBL/GenBank/DDBJ whole genome shotgun (WGS) entry which is preliminary data.</text>
</comment>
<dbReference type="GO" id="GO:0004713">
    <property type="term" value="F:protein tyrosine kinase activity"/>
    <property type="evidence" value="ECO:0007669"/>
    <property type="project" value="TreeGrafter"/>
</dbReference>
<dbReference type="PANTHER" id="PTHR32309">
    <property type="entry name" value="TYROSINE-PROTEIN KINASE"/>
    <property type="match status" value="1"/>
</dbReference>
<dbReference type="RefSeq" id="WP_235292780.1">
    <property type="nucleotide sequence ID" value="NZ_BSOH01000023.1"/>
</dbReference>
<dbReference type="Proteomes" id="UP001156666">
    <property type="component" value="Unassembled WGS sequence"/>
</dbReference>
<reference evidence="3" key="1">
    <citation type="journal article" date="2014" name="Int. J. Syst. Evol. Microbiol.">
        <title>Complete genome sequence of Corynebacterium casei LMG S-19264T (=DSM 44701T), isolated from a smear-ripened cheese.</title>
        <authorList>
            <consortium name="US DOE Joint Genome Institute (JGI-PGF)"/>
            <person name="Walter F."/>
            <person name="Albersmeier A."/>
            <person name="Kalinowski J."/>
            <person name="Ruckert C."/>
        </authorList>
    </citation>
    <scope>NUCLEOTIDE SEQUENCE</scope>
    <source>
        <strain evidence="3">NBRC 108769</strain>
    </source>
</reference>
<reference evidence="3" key="2">
    <citation type="submission" date="2023-01" db="EMBL/GenBank/DDBJ databases">
        <title>Draft genome sequence of Portibacter lacus strain NBRC 108769.</title>
        <authorList>
            <person name="Sun Q."/>
            <person name="Mori K."/>
        </authorList>
    </citation>
    <scope>NUCLEOTIDE SEQUENCE</scope>
    <source>
        <strain evidence="3">NBRC 108769</strain>
    </source>
</reference>